<sequence>MPSQNAPLHCVFKLIRGTNSKNTSEVPWTLSTTELLCSRMHCWESALECYNFLRRQCLPVADEAIFSVYIRLRTAHVRQLDAPRVKMSVTSALPLRHPVANSELSRTATAGESTYENTISSTTPANLPLPVAFLLDGAQYQPALSSLFHRLHFVVQSVYQASRLNGKSEHSCERTSHCSPSEEQYCDPLMKMLSVLSSPCAIINLSLDYNLRRKRWSDVLRIIHNLHNYKLLEPFLSEIYATRALGDVDKLLGEVVRDPYYRRCVEVPSLVSLMETLLMEWEAYWDVVKGTTEAERMVTQLLGFRPPDSDSGATTFSADVNQGNGCTLGCENTSDSTIGAEYENGGDTPNPLCIRSTLEECSVEVLHFVGFVTHTVEVKGDEQSDEDVFHRLVEMTTRNADYALCCRLATAWVQVSQRQPPFGTRLPSTASKLLLLARLFARSPSLRDVLKILHEWCPILLIGCDSGGAHLTELNALSAVLCFPEVVTALVKRLPPSVVKEEVVEKVLSRSSVVLNDRARNVVAGCLLGGGFHDTLQEFSSRQACLELAELCRKDGPGQPSGAFIMLMRTYFSGQSAVQERMHLLCDLLKLVDEPFYPNVVDALVNVIHRESPSEDMKVGVADSPSVLFDAICNMVVQYHRVGDAAFLFRVTVDTIRGRGTTSFVNHCGNPSEAASHPSRIDLVIQDAVKSFTAAVAHLGFVVECAERSTGGGSDTALQWLRLLSEVPSTLFDEPTLVVWLFWAMRALTRQEEGISGRAHSLTTGGVTKADILNASANLSKSFINCEKRAVFPPMLLHWLVSNADMTWSEATKWLVAHAGLEASETRRFAFIRLPLGDIAVQHFGDVKSRDDIFLAVEEELRKHIFSRCSPMRSVNSPHESGVEEDMQKLFQRIRYTLLRTWYYRLHAPCTIASKATAGFMICGSFSSLGPIAMRSTNDAMLHNVHYDALMCSIQKALRCLMQVDTGVPNEIVES</sequence>
<protein>
    <submittedName>
        <fullName evidence="1">Uncharacterized protein</fullName>
    </submittedName>
</protein>
<dbReference type="AlphaFoldDB" id="G0UQ36"/>
<gene>
    <name evidence="1" type="ORF">TCIL3000_7_3110</name>
</gene>
<proteinExistence type="predicted"/>
<dbReference type="VEuPathDB" id="TriTrypDB:TcIL3000_7_3110"/>
<organism evidence="1">
    <name type="scientific">Trypanosoma congolense (strain IL3000)</name>
    <dbReference type="NCBI Taxonomy" id="1068625"/>
    <lineage>
        <taxon>Eukaryota</taxon>
        <taxon>Discoba</taxon>
        <taxon>Euglenozoa</taxon>
        <taxon>Kinetoplastea</taxon>
        <taxon>Metakinetoplastina</taxon>
        <taxon>Trypanosomatida</taxon>
        <taxon>Trypanosomatidae</taxon>
        <taxon>Trypanosoma</taxon>
        <taxon>Nannomonas</taxon>
    </lineage>
</organism>
<reference evidence="1" key="1">
    <citation type="journal article" date="2012" name="Proc. Natl. Acad. Sci. U.S.A.">
        <title>Antigenic diversity is generated by distinct evolutionary mechanisms in African trypanosome species.</title>
        <authorList>
            <person name="Jackson A.P."/>
            <person name="Berry A."/>
            <person name="Aslett M."/>
            <person name="Allison H.C."/>
            <person name="Burton P."/>
            <person name="Vavrova-Anderson J."/>
            <person name="Brown R."/>
            <person name="Browne H."/>
            <person name="Corton N."/>
            <person name="Hauser H."/>
            <person name="Gamble J."/>
            <person name="Gilderthorp R."/>
            <person name="Marcello L."/>
            <person name="McQuillan J."/>
            <person name="Otto T.D."/>
            <person name="Quail M.A."/>
            <person name="Sanders M.J."/>
            <person name="van Tonder A."/>
            <person name="Ginger M.L."/>
            <person name="Field M.C."/>
            <person name="Barry J.D."/>
            <person name="Hertz-Fowler C."/>
            <person name="Berriman M."/>
        </authorList>
    </citation>
    <scope>NUCLEOTIDE SEQUENCE</scope>
    <source>
        <strain evidence="1">IL3000</strain>
    </source>
</reference>
<evidence type="ECO:0000313" key="1">
    <source>
        <dbReference type="EMBL" id="CCC91497.1"/>
    </source>
</evidence>
<accession>G0UQ36</accession>
<dbReference type="EMBL" id="HE575320">
    <property type="protein sequence ID" value="CCC91497.1"/>
    <property type="molecule type" value="Genomic_DNA"/>
</dbReference>
<name>G0UQ36_TRYCI</name>